<dbReference type="Proteomes" id="UP001152561">
    <property type="component" value="Unassembled WGS sequence"/>
</dbReference>
<dbReference type="EMBL" id="JAJAGQ010000016">
    <property type="protein sequence ID" value="KAJ8539451.1"/>
    <property type="molecule type" value="Genomic_DNA"/>
</dbReference>
<name>A0A9Q1LKP5_9SOLA</name>
<sequence>MPNIAVNSVENELGCGLIGVFFPRRNTNSNKPTLPPFPTKSSNTNVVKNSRCHNSSYLRNSNKASSKISSMNKMSQVVNLAYTQKLRREPTLTSSDLSMTIFSHRKSRANGTLSNRGSTGNITLLGHLGNLNKNSSSDKKTSTPRSHQSGSFFRGSTNKLDPDILKSIGNEKYKQGKFTDALALYNKAIAIDPRNACYYSNKSAALMSLSRVIEAIVACREAIRLDPCYHNAHYRLARLYLRHYNILNRHFFLLRRFCLNLIYVVEKSVHFNRLGDAEKAIGHYKQSGRKVDKKDIVEAHDLKRQLLKCTEAKKLRDYNTLLKETQNSISLGADSAPQIFAMRAEALMKLHRHEEAYSTIQNGQDFKTELYAFLFGSTKTAYLLTTRAEAYAAVGRFEDAITAAQEAAKLDQSNEMINTILRRLKGLELARLKGNELFRENKYSEASFAYTEGLEQEPYNSVLLFNRATCLFKLRQFEKAVEDCTAALLLRPSYTKARLRRAYCYIKLERCKAAIQDCEVLIQENPEDEEVIRVFLKAKSQLQKQLDKDHI</sequence>
<feature type="compositionally biased region" description="Polar residues" evidence="2">
    <location>
        <begin position="39"/>
        <end position="48"/>
    </location>
</feature>
<dbReference type="PANTHER" id="PTHR46050:SF18">
    <property type="entry name" value="TETRATRICOPEPTIDE REPEAT (TPR)-LIKE SUPERFAMILY PROTEIN"/>
    <property type="match status" value="1"/>
</dbReference>
<reference evidence="4" key="1">
    <citation type="journal article" date="2023" name="Proc. Natl. Acad. Sci. U.S.A.">
        <title>Genomic and structural basis for evolution of tropane alkaloid biosynthesis.</title>
        <authorList>
            <person name="Wanga Y.-J."/>
            <person name="Taina T."/>
            <person name="Yua J.-Y."/>
            <person name="Lia J."/>
            <person name="Xua B."/>
            <person name="Chenc J."/>
            <person name="D'Auriad J.C."/>
            <person name="Huanga J.-P."/>
            <person name="Huanga S.-X."/>
        </authorList>
    </citation>
    <scope>NUCLEOTIDE SEQUENCE [LARGE SCALE GENOMIC DNA]</scope>
    <source>
        <strain evidence="4">cv. KIB-2019</strain>
    </source>
</reference>
<evidence type="ECO:0000313" key="4">
    <source>
        <dbReference type="Proteomes" id="UP001152561"/>
    </source>
</evidence>
<dbReference type="PANTHER" id="PTHR46050">
    <property type="entry name" value="TPR REPEAT-CONTAINING THIOREDOXIN"/>
    <property type="match status" value="1"/>
</dbReference>
<keyword evidence="1" id="KW-0802">TPR repeat</keyword>
<keyword evidence="4" id="KW-1185">Reference proteome</keyword>
<dbReference type="InterPro" id="IPR044534">
    <property type="entry name" value="TTL1-4"/>
</dbReference>
<evidence type="ECO:0000256" key="2">
    <source>
        <dbReference type="SAM" id="MobiDB-lite"/>
    </source>
</evidence>
<comment type="caution">
    <text evidence="3">The sequence shown here is derived from an EMBL/GenBank/DDBJ whole genome shotgun (WGS) entry which is preliminary data.</text>
</comment>
<feature type="region of interest" description="Disordered" evidence="2">
    <location>
        <begin position="27"/>
        <end position="48"/>
    </location>
</feature>
<accession>A0A9Q1LKP5</accession>
<dbReference type="GO" id="GO:0005737">
    <property type="term" value="C:cytoplasm"/>
    <property type="evidence" value="ECO:0007669"/>
    <property type="project" value="TreeGrafter"/>
</dbReference>
<feature type="compositionally biased region" description="Polar residues" evidence="2">
    <location>
        <begin position="143"/>
        <end position="155"/>
    </location>
</feature>
<dbReference type="Pfam" id="PF00515">
    <property type="entry name" value="TPR_1"/>
    <property type="match status" value="1"/>
</dbReference>
<protein>
    <submittedName>
        <fullName evidence="3">Uncharacterized protein</fullName>
    </submittedName>
</protein>
<dbReference type="InterPro" id="IPR019734">
    <property type="entry name" value="TPR_rpt"/>
</dbReference>
<feature type="repeat" description="TPR" evidence="1">
    <location>
        <begin position="381"/>
        <end position="414"/>
    </location>
</feature>
<dbReference type="SMART" id="SM00028">
    <property type="entry name" value="TPR"/>
    <property type="match status" value="7"/>
</dbReference>
<dbReference type="OrthoDB" id="2335338at2759"/>
<dbReference type="Pfam" id="PF13414">
    <property type="entry name" value="TPR_11"/>
    <property type="match status" value="1"/>
</dbReference>
<dbReference type="AlphaFoldDB" id="A0A9Q1LKP5"/>
<feature type="region of interest" description="Disordered" evidence="2">
    <location>
        <begin position="128"/>
        <end position="155"/>
    </location>
</feature>
<gene>
    <name evidence="3" type="ORF">K7X08_013703</name>
</gene>
<organism evidence="3 4">
    <name type="scientific">Anisodus acutangulus</name>
    <dbReference type="NCBI Taxonomy" id="402998"/>
    <lineage>
        <taxon>Eukaryota</taxon>
        <taxon>Viridiplantae</taxon>
        <taxon>Streptophyta</taxon>
        <taxon>Embryophyta</taxon>
        <taxon>Tracheophyta</taxon>
        <taxon>Spermatophyta</taxon>
        <taxon>Magnoliopsida</taxon>
        <taxon>eudicotyledons</taxon>
        <taxon>Gunneridae</taxon>
        <taxon>Pentapetalae</taxon>
        <taxon>asterids</taxon>
        <taxon>lamiids</taxon>
        <taxon>Solanales</taxon>
        <taxon>Solanaceae</taxon>
        <taxon>Solanoideae</taxon>
        <taxon>Hyoscyameae</taxon>
        <taxon>Anisodus</taxon>
    </lineage>
</organism>
<evidence type="ECO:0000313" key="3">
    <source>
        <dbReference type="EMBL" id="KAJ8539451.1"/>
    </source>
</evidence>
<proteinExistence type="predicted"/>
<evidence type="ECO:0000256" key="1">
    <source>
        <dbReference type="PROSITE-ProRule" id="PRU00339"/>
    </source>
</evidence>
<dbReference type="SUPFAM" id="SSF48452">
    <property type="entry name" value="TPR-like"/>
    <property type="match status" value="2"/>
</dbReference>
<dbReference type="Gene3D" id="1.25.40.10">
    <property type="entry name" value="Tetratricopeptide repeat domain"/>
    <property type="match status" value="2"/>
</dbReference>
<dbReference type="PROSITE" id="PS50005">
    <property type="entry name" value="TPR"/>
    <property type="match status" value="2"/>
</dbReference>
<feature type="repeat" description="TPR" evidence="1">
    <location>
        <begin position="162"/>
        <end position="195"/>
    </location>
</feature>
<dbReference type="InterPro" id="IPR011990">
    <property type="entry name" value="TPR-like_helical_dom_sf"/>
</dbReference>